<gene>
    <name evidence="1" type="ORF">LTR37_003628</name>
</gene>
<dbReference type="EMBL" id="JAUTXU010000021">
    <property type="protein sequence ID" value="KAK3720579.1"/>
    <property type="molecule type" value="Genomic_DNA"/>
</dbReference>
<evidence type="ECO:0000313" key="2">
    <source>
        <dbReference type="Proteomes" id="UP001281147"/>
    </source>
</evidence>
<comment type="caution">
    <text evidence="1">The sequence shown here is derived from an EMBL/GenBank/DDBJ whole genome shotgun (WGS) entry which is preliminary data.</text>
</comment>
<accession>A0ACC3NRZ9</accession>
<organism evidence="1 2">
    <name type="scientific">Vermiconidia calcicola</name>
    <dbReference type="NCBI Taxonomy" id="1690605"/>
    <lineage>
        <taxon>Eukaryota</taxon>
        <taxon>Fungi</taxon>
        <taxon>Dikarya</taxon>
        <taxon>Ascomycota</taxon>
        <taxon>Pezizomycotina</taxon>
        <taxon>Dothideomycetes</taxon>
        <taxon>Dothideomycetidae</taxon>
        <taxon>Mycosphaerellales</taxon>
        <taxon>Extremaceae</taxon>
        <taxon>Vermiconidia</taxon>
    </lineage>
</organism>
<name>A0ACC3NRZ9_9PEZI</name>
<dbReference type="Proteomes" id="UP001281147">
    <property type="component" value="Unassembled WGS sequence"/>
</dbReference>
<reference evidence="1" key="1">
    <citation type="submission" date="2023-07" db="EMBL/GenBank/DDBJ databases">
        <title>Black Yeasts Isolated from many extreme environments.</title>
        <authorList>
            <person name="Coleine C."/>
            <person name="Stajich J.E."/>
            <person name="Selbmann L."/>
        </authorList>
    </citation>
    <scope>NUCLEOTIDE SEQUENCE</scope>
    <source>
        <strain evidence="1">CCFEE 5714</strain>
    </source>
</reference>
<proteinExistence type="predicted"/>
<sequence length="1004" mass="108476">MPPKNKSKNQPHQHDKRHESGLAPPGKRVTRKQSNGQLNGQPNGKPVSSSPSSSALPTPGINHGIATPRYSDPSITALQAGAKDHVLPTEDTERGRTISDASLEEGVACADMGDVCQEPASTAPGGEGQVPAYKNYAPTYAGSTLSSISTILSYYPLRDAISILILLLSLPPTLVLVIQTLFASLTFVPPTTSISLSTLPNIKEMFNSPNLGYPALATILIVDLIFWVCWLPVWKPIQGVFLDLSQAVIAVSLSGAAASSGGPTYSIATTTVIVCIVHVLRYKAIHLTALDYLRSVIHKSDIGIPLDVPSFATNFASLPPIDRGWLYTVIRTILGIHIVSQGVTTCIRRSLVKANEQSANVPAIAKTDPEAAVGSEQSARSTTGPTESTQHPPVASSTDGRPPGPSPAGRDSKPRESATKKKRKQANQVRSQQPLWAAIASTKVTFVKEMEQRDAADDAREASRMDTNTLNIIASHTNTTTDRIWICEVRDTEVSFSVELSADAATENVAKLEEGTSLSAGIDRSKPFYVRINHAAWSSTRIMLNPTKDDPASTFGERYDGEIFGLAPMSSYLCEVVAIASQDILCSVSIITQPAPTPEQSASTPSQPQHQALRPSSPITTLKQSIQTAEIKLNETRNRTKKTKKDQRAVHADIKREINGLKSKLDSSGGTDDRQERRLQQISQHKTQAEEATAELKEQIDVVGEIPGTEVAESEAKRSQWQSASDAKRTAHRDLENAKAEFDRELSTLKSEIYQTESKREKLVTRHAQRSEELERLVSKQQADMTARQKRDFDRAQILHRREKEENEIRSLLASFENEAQVCQQKTHDAYQQIGALQSWSSQQPPPYPGLPIHEDAAVASPSGALGSPQSNGFPTFGPVAQPYQSPFHSAHPSINTVPSAPRGRSSSMLSQYSGFTDNGEEYSFAPDPPRHQHSWPMQAHTSAGADRKESEGSGSASLNNGSTGSNSPRPEARPFIPGKAGVVGTIGPPSKAKQSPGAVGSGR</sequence>
<protein>
    <submittedName>
        <fullName evidence="1">Uncharacterized protein</fullName>
    </submittedName>
</protein>
<keyword evidence="2" id="KW-1185">Reference proteome</keyword>
<evidence type="ECO:0000313" key="1">
    <source>
        <dbReference type="EMBL" id="KAK3720579.1"/>
    </source>
</evidence>